<reference evidence="5" key="1">
    <citation type="submission" date="2017-01" db="EMBL/GenBank/DDBJ databases">
        <title>Comparative genomics of anhydrobiosis in the tardigrade Hypsibius dujardini.</title>
        <authorList>
            <person name="Yoshida Y."/>
            <person name="Koutsovoulos G."/>
            <person name="Laetsch D."/>
            <person name="Stevens L."/>
            <person name="Kumar S."/>
            <person name="Horikawa D."/>
            <person name="Ishino K."/>
            <person name="Komine S."/>
            <person name="Tomita M."/>
            <person name="Blaxter M."/>
            <person name="Arakawa K."/>
        </authorList>
    </citation>
    <scope>NUCLEOTIDE SEQUENCE [LARGE SCALE GENOMIC DNA]</scope>
    <source>
        <strain evidence="5">Z151</strain>
    </source>
</reference>
<dbReference type="OrthoDB" id="408631at2759"/>
<dbReference type="Pfam" id="PF06350">
    <property type="entry name" value="HSL_N"/>
    <property type="match status" value="1"/>
</dbReference>
<comment type="caution">
    <text evidence="4">The sequence shown here is derived from an EMBL/GenBank/DDBJ whole genome shotgun (WGS) entry which is preliminary data.</text>
</comment>
<dbReference type="SUPFAM" id="SSF53474">
    <property type="entry name" value="alpha/beta-Hydrolases"/>
    <property type="match status" value="1"/>
</dbReference>
<evidence type="ECO:0000313" key="4">
    <source>
        <dbReference type="EMBL" id="OWA52571.1"/>
    </source>
</evidence>
<gene>
    <name evidence="4" type="ORF">BV898_17022</name>
</gene>
<evidence type="ECO:0000259" key="2">
    <source>
        <dbReference type="Pfam" id="PF06350"/>
    </source>
</evidence>
<dbReference type="Gene3D" id="3.40.50.1820">
    <property type="entry name" value="alpha/beta hydrolase"/>
    <property type="match status" value="2"/>
</dbReference>
<organism evidence="4 5">
    <name type="scientific">Hypsibius exemplaris</name>
    <name type="common">Freshwater tardigrade</name>
    <dbReference type="NCBI Taxonomy" id="2072580"/>
    <lineage>
        <taxon>Eukaryota</taxon>
        <taxon>Metazoa</taxon>
        <taxon>Ecdysozoa</taxon>
        <taxon>Tardigrada</taxon>
        <taxon>Eutardigrada</taxon>
        <taxon>Parachela</taxon>
        <taxon>Hypsibioidea</taxon>
        <taxon>Hypsibiidae</taxon>
        <taxon>Hypsibius</taxon>
    </lineage>
</organism>
<dbReference type="GO" id="GO:0004806">
    <property type="term" value="F:triacylglycerol lipase activity"/>
    <property type="evidence" value="ECO:0007669"/>
    <property type="project" value="TreeGrafter"/>
</dbReference>
<keyword evidence="5" id="KW-1185">Reference proteome</keyword>
<dbReference type="Proteomes" id="UP000192578">
    <property type="component" value="Unassembled WGS sequence"/>
</dbReference>
<feature type="domain" description="Alpha/beta hydrolase fold-3" evidence="3">
    <location>
        <begin position="695"/>
        <end position="772"/>
    </location>
</feature>
<dbReference type="GO" id="GO:0004771">
    <property type="term" value="F:sterol ester esterase activity"/>
    <property type="evidence" value="ECO:0007669"/>
    <property type="project" value="TreeGrafter"/>
</dbReference>
<dbReference type="PANTHER" id="PTHR23025">
    <property type="entry name" value="TRIACYLGLYCEROL LIPASE"/>
    <property type="match status" value="1"/>
</dbReference>
<dbReference type="GO" id="GO:0005829">
    <property type="term" value="C:cytosol"/>
    <property type="evidence" value="ECO:0007669"/>
    <property type="project" value="TreeGrafter"/>
</dbReference>
<dbReference type="InterPro" id="IPR029058">
    <property type="entry name" value="AB_hydrolase_fold"/>
</dbReference>
<protein>
    <submittedName>
        <fullName evidence="4">Hormone-sensitive lipase</fullName>
    </submittedName>
</protein>
<accession>A0A9X6NLK0</accession>
<dbReference type="Pfam" id="PF07859">
    <property type="entry name" value="Abhydrolase_3"/>
    <property type="match status" value="2"/>
</dbReference>
<feature type="domain" description="Alpha/beta hydrolase fold-3" evidence="3">
    <location>
        <begin position="399"/>
        <end position="540"/>
    </location>
</feature>
<dbReference type="GO" id="GO:0008203">
    <property type="term" value="P:cholesterol metabolic process"/>
    <property type="evidence" value="ECO:0007669"/>
    <property type="project" value="InterPro"/>
</dbReference>
<evidence type="ECO:0000256" key="1">
    <source>
        <dbReference type="SAM" id="MobiDB-lite"/>
    </source>
</evidence>
<evidence type="ECO:0000313" key="5">
    <source>
        <dbReference type="Proteomes" id="UP000192578"/>
    </source>
</evidence>
<dbReference type="InterPro" id="IPR013094">
    <property type="entry name" value="AB_hydrolase_3"/>
</dbReference>
<sequence>MFRRWFDSFLSFTFAHTTPSMDLSSMSAELKVDGTQAATRISTSSRANLLQYLNALARENAAYYHALVATSSGAHHDRYAEVLEVLSTLCGHIPEIDRLADRLMQKAYLFDSPGVEGNGYRSLVACLDACLMKLLESNIYMKEHRESFYFRLPSCTRDIKSFVDVLGMMRAILQYGERMLNMESETEAKDLFPRNGSELIDEWLVNVETLNQKCFFGSCTAFHFCPSIRMSLQTITTGLAAFAEKFRSLEAEHAGSGPQALGYLTSNLLASRKFMLDPDLKAQELVSSTRDLDIRFCKAFWSVSESRFFEPVHWWMLPKCELAREITIAPEVFTLPRATLDGEEVTIRPASAHFGERPLQARLMSTHLREGQLFIDANDTVTSFKLPDRVLPKSDCLIFHCHGGGFVAQSSKSCDLYLREWARELQVPILSIDYTLAPEGPYPRAVEETFYAYCWALKYAHKLGWNGTRIVLTGDSAGGNLIFGVAFKAFMEGVRLPDGILSLYPPLLAQYTPSPSRLLALMDPLIPIGILTRCLAAYAGLPEPTDVGDVQGAGIPTVSVSPTDTSPSAESAGSWDQLSTSELQGAEDLKSIASSPSDENIRNMEKQKQEEAQAKINATQQGFLFHLPTARHIYSLASPVTSRVSRTVRRATGMVSRGYNGIMSFVDGDDEGATTATQIRPRAQSMANPSAPWTKMMNPLKRYNFATVPTDDALLSPLQANDILLRALPSVSLIASHLDPFLDDSVEMARRLSKLDRPVKLDLVSHLPHGFLNFLLVSEEARLGNQLAMERLKTLLQFDAPNLPTI</sequence>
<feature type="compositionally biased region" description="Low complexity" evidence="1">
    <location>
        <begin position="556"/>
        <end position="568"/>
    </location>
</feature>
<evidence type="ECO:0000259" key="3">
    <source>
        <dbReference type="Pfam" id="PF07859"/>
    </source>
</evidence>
<dbReference type="EMBL" id="MTYJ01000275">
    <property type="protein sequence ID" value="OWA52571.1"/>
    <property type="molecule type" value="Genomic_DNA"/>
</dbReference>
<feature type="domain" description="Hormone-sensitive lipase N-terminal" evidence="2">
    <location>
        <begin position="51"/>
        <end position="372"/>
    </location>
</feature>
<feature type="compositionally biased region" description="Basic and acidic residues" evidence="1">
    <location>
        <begin position="599"/>
        <end position="612"/>
    </location>
</feature>
<dbReference type="PANTHER" id="PTHR23025:SF3">
    <property type="entry name" value="HORMONE-SENSITIVE LIPASE"/>
    <property type="match status" value="1"/>
</dbReference>
<name>A0A9X6NLK0_HYPEX</name>
<proteinExistence type="predicted"/>
<dbReference type="InterPro" id="IPR010468">
    <property type="entry name" value="HSL_N"/>
</dbReference>
<dbReference type="GO" id="GO:0019433">
    <property type="term" value="P:triglyceride catabolic process"/>
    <property type="evidence" value="ECO:0007669"/>
    <property type="project" value="TreeGrafter"/>
</dbReference>
<dbReference type="AlphaFoldDB" id="A0A9X6NLK0"/>
<feature type="region of interest" description="Disordered" evidence="1">
    <location>
        <begin position="550"/>
        <end position="612"/>
    </location>
</feature>
<feature type="compositionally biased region" description="Polar residues" evidence="1">
    <location>
        <begin position="569"/>
        <end position="583"/>
    </location>
</feature>